<dbReference type="Gene3D" id="1.10.1070.11">
    <property type="entry name" value="Phosphatidylinositol 3-/4-kinase, catalytic domain"/>
    <property type="match status" value="1"/>
</dbReference>
<evidence type="ECO:0000256" key="1">
    <source>
        <dbReference type="ARBA" id="ARBA00004123"/>
    </source>
</evidence>
<dbReference type="Gene3D" id="3.30.1010.10">
    <property type="entry name" value="Phosphatidylinositol 3-kinase Catalytic Subunit, Chain A, domain 4"/>
    <property type="match status" value="1"/>
</dbReference>
<keyword evidence="16" id="KW-1185">Reference proteome</keyword>
<dbReference type="Gene3D" id="1.25.10.10">
    <property type="entry name" value="Leucine-rich Repeat Variant"/>
    <property type="match status" value="1"/>
</dbReference>
<evidence type="ECO:0000256" key="11">
    <source>
        <dbReference type="ARBA" id="ARBA00023242"/>
    </source>
</evidence>
<evidence type="ECO:0000313" key="15">
    <source>
        <dbReference type="EMBL" id="KZW04164.1"/>
    </source>
</evidence>
<dbReference type="PROSITE" id="PS51190">
    <property type="entry name" value="FATC"/>
    <property type="match status" value="1"/>
</dbReference>
<keyword evidence="5" id="KW-0808">Transferase</keyword>
<dbReference type="PROSITE" id="PS50290">
    <property type="entry name" value="PI3_4_KINASE_3"/>
    <property type="match status" value="1"/>
</dbReference>
<evidence type="ECO:0000256" key="4">
    <source>
        <dbReference type="ARBA" id="ARBA00022527"/>
    </source>
</evidence>
<dbReference type="PANTHER" id="PTHR11139">
    <property type="entry name" value="ATAXIA TELANGIECTASIA MUTATED ATM -RELATED"/>
    <property type="match status" value="1"/>
</dbReference>
<feature type="domain" description="FATC" evidence="14">
    <location>
        <begin position="2338"/>
        <end position="2370"/>
    </location>
</feature>
<evidence type="ECO:0000256" key="9">
    <source>
        <dbReference type="ARBA" id="ARBA00022840"/>
    </source>
</evidence>
<dbReference type="Pfam" id="PF08064">
    <property type="entry name" value="UME"/>
    <property type="match status" value="1"/>
</dbReference>
<evidence type="ECO:0000256" key="5">
    <source>
        <dbReference type="ARBA" id="ARBA00022679"/>
    </source>
</evidence>
<evidence type="ECO:0000259" key="12">
    <source>
        <dbReference type="PROSITE" id="PS50290"/>
    </source>
</evidence>
<dbReference type="GO" id="GO:0004674">
    <property type="term" value="F:protein serine/threonine kinase activity"/>
    <property type="evidence" value="ECO:0007669"/>
    <property type="project" value="UniProtKB-KW"/>
</dbReference>
<sequence length="2370" mass="263533">MLSTATTDLQQLIDFIHAFSIQNDPQNAITPSQVVSYIDVAVAYSASFLQPTTHTTWDEDQRNIQKQTLDFIRLVVNKAEGVFSSPVQFEVVVFPRILRLLFSLERWNSFEPSPDLKVTPEALRTLAFDTAVELLLRMGEDLMNRDEKTQRGWQILRDIVSRLLHTLQELRTMPSASFPIIVDIMKEPYIVDAAMGSGDPFKSARPEDSPAVTLENQGHLLSFATLSLLILSRTLQPKFVAACFTQSQVRSLLDVLGQYANVVLSAPMNARTIPFYCRLAESLQALSASCFPGPYLQQHLGRFLAVRLKEGTSSALQALDQQLVALFRASSMPIPGATAEPLRQEAWATEQSPEASSLRDIICAALLGSIGTLERKRLDELQASVAPLPTSELRDRILNAVAEGLRGCKSSMADGKHSNNIRTVLSSMGVSGIAVEDVAHPATCLTVIASVAASDTVDHAKFLGGLAKLPALYADLDIERMSLVPHYIGIARAFGPITDKSSLVLLLLAVGEAAAHTEPVNEDAVSDFVALVGKYASHSSRDVRLAAGAAIVALLSRAAELQGVVELETVCAPLQAALKNSQDCVRESAIISLGSLGKVPDDAALLFALRALILQLGQKNILVRGLAHLQLRSIAAHYKKSMYSLISPFMPEISRLVVGKLTTSPATLIEFCRIASTSPMDFITQTLHHTLPVIVHQRDAATLARISQETSRSMPALLLGDSHLSVILRMAFMSNDSDEVLEFIIVQLTKDAHGGETVRGETLVRSCILPLICELVCCLGDTAQLEGRDVIIALEKVQRKIAPASSSRRLPSLAAFLEPYLLGTITHINDLLHDVRGRKQTKEKNKLIQSFGSFFALIGPGISHVSHQAMATLQSTIKIPALSDASVGAWNKFATALTPRDIGPCIGTLSAALVSAWPQLSSAARMTAQRTLEHCVITNRDHIKGHVEKVVDLSGIPALSGAARALTDLRRNWSQQRYLTSLLQRCTGENITVTTQSLLELQRYIALDSQQFLRAVASGDVFDPLVSRIVDVLLSAAATDGEDAEAVHLIAFELLGALGAVDPDRFDNQSRERSFSILQNFEDEKESLEFATHLLELLVPAFRSTSDPRFQANVGYALQELSAFCSFTADLDKPDSRQVKPTTRRLWDALSQTARDTITPFRGAKFKVQEKDRPDIPLPIYPSQSSYRDWLQTWAMYLVSRISSPNARMIFSACRPAMRGNDARVALHLLPHIVLHVLISGSDEDRSAICAEIVVVLEDLVTPDPHPEQDRRTYSAQTIFTLLDHLNTWVRHARQHNAKVEGRDRRKRNASHLAAALEMRIVSVQSILTSIDQDLMARAAFECKAYARALMSLEQQVASASHQPADAARRERFERMHEIYSLVDEPDGMEGISTMILSPSMEMQIRQHESTGRWTAAQSCWEVKLQRSPDDLSFHIGLLRCLRNLGHYDTLRTHIQGVLTRNPEWKEDLARFEVESAWTVGDWGHVQTVLQHSQAQTAESAIARLLLSLRSQEVAAVRESFATARLHLGAPITTAGRGSYRRSYEAIMNLHVVQELDLIHNSFSGGRAYEPLGQAVQELDRRFDSVLPTFRTRESLLSMRRTAFGLSMADHTSRGFDASPLNEAIGKTWLDTAKIARKAGHFQTAYSALLQASENRATFTYVQACKLTKDNGDALKALHDLTAELSKVQGATGEGDLSASAQALPEHEKRRLAKAMVLRARWMQETARFSYMDVSKQFVTAIDLCKEWESAYFHFGYYQDETQRQTGGDAIKSQTGPTLNLQTVQNYASSLQYGSKYIYQTMPRMLTLWLDLGEEKPILLADQEGRLLKTSSNYYELQQIHFRMNNAVKIACAKIAIYKWLTAFPQLVSRVEHGNGTVRAILLGLIVKVISAYPQQGLWSFISVRQSKNANRMRRGHEVLSQLQAPGNSGLAELVNMFVKMSHELLGLCNFTCTDTTPLSIATNFPELQRLANMPVKLMLPFQEAMTATMPPRNADNSEHQPFPLDLPMIHEFKDEVEIMKSLQRPRKITIIGSDGEQYMMMAKPKDDLRKDARLMDFNTIINKLLKTNSESRRRQLHIRTYSVVTLNEECGLLQWVPNTTPIRPVLFKAYQARGIEPWGAKVLPFFPKLKEANSEEASRIFVHELLPAFPPVFHEWFLDMFPDPSAWLASRMAFSRTAAVISIVGAMLGLGDRHSENILLDILTGDVVHVDFNCLFEKGKLLDIPERVPFRLTQNIVDGLGVTGVEGVFRIACEIVMKLLRDYKDCLMNVLEAFIHDPLVEWVEEKHRKERQAHRNSARGQKVQNTPDIKAIGMHALQLISRKLSGMQTPDDFKNDRVISPSDQVAHLISEASNPRNLGKMYSGWAAWL</sequence>
<dbReference type="InterPro" id="IPR011009">
    <property type="entry name" value="Kinase-like_dom_sf"/>
</dbReference>
<dbReference type="Gene3D" id="1.25.40.10">
    <property type="entry name" value="Tetratricopeptide repeat domain"/>
    <property type="match status" value="1"/>
</dbReference>
<feature type="domain" description="FAT" evidence="13">
    <location>
        <begin position="1335"/>
        <end position="1907"/>
    </location>
</feature>
<evidence type="ECO:0000256" key="6">
    <source>
        <dbReference type="ARBA" id="ARBA00022741"/>
    </source>
</evidence>
<dbReference type="InParanoid" id="A0A165QWH0"/>
<dbReference type="SMART" id="SM00146">
    <property type="entry name" value="PI3Kc"/>
    <property type="match status" value="1"/>
</dbReference>
<comment type="subcellular location">
    <subcellularLocation>
        <location evidence="1">Nucleus</location>
    </subcellularLocation>
</comment>
<dbReference type="SMART" id="SM01343">
    <property type="entry name" value="FATC"/>
    <property type="match status" value="1"/>
</dbReference>
<evidence type="ECO:0000256" key="3">
    <source>
        <dbReference type="ARBA" id="ARBA00012513"/>
    </source>
</evidence>
<dbReference type="CDD" id="cd00892">
    <property type="entry name" value="PIKKc_ATR"/>
    <property type="match status" value="1"/>
</dbReference>
<dbReference type="InterPro" id="IPR016024">
    <property type="entry name" value="ARM-type_fold"/>
</dbReference>
<dbReference type="GO" id="GO:0000077">
    <property type="term" value="P:DNA damage checkpoint signaling"/>
    <property type="evidence" value="ECO:0007669"/>
    <property type="project" value="TreeGrafter"/>
</dbReference>
<dbReference type="Pfam" id="PF23593">
    <property type="entry name" value="HEAT_ATR"/>
    <property type="match status" value="1"/>
</dbReference>
<accession>A0A165QWH0</accession>
<comment type="similarity">
    <text evidence="2">Belongs to the PI3/PI4-kinase family. ATM subfamily.</text>
</comment>
<dbReference type="SUPFAM" id="SSF56112">
    <property type="entry name" value="Protein kinase-like (PK-like)"/>
    <property type="match status" value="1"/>
</dbReference>
<dbReference type="InterPro" id="IPR003151">
    <property type="entry name" value="PIK-rel_kinase_FAT"/>
</dbReference>
<dbReference type="GO" id="GO:0005524">
    <property type="term" value="F:ATP binding"/>
    <property type="evidence" value="ECO:0007669"/>
    <property type="project" value="UniProtKB-KW"/>
</dbReference>
<dbReference type="PANTHER" id="PTHR11139:SF125">
    <property type="entry name" value="SERINE_THREONINE-PROTEIN KINASE MEC1"/>
    <property type="match status" value="1"/>
</dbReference>
<dbReference type="InterPro" id="IPR000403">
    <property type="entry name" value="PI3/4_kinase_cat_dom"/>
</dbReference>
<dbReference type="InterPro" id="IPR003152">
    <property type="entry name" value="FATC_dom"/>
</dbReference>
<dbReference type="InterPro" id="IPR011989">
    <property type="entry name" value="ARM-like"/>
</dbReference>
<dbReference type="InterPro" id="IPR057564">
    <property type="entry name" value="HEAT_ATR"/>
</dbReference>
<evidence type="ECO:0000259" key="14">
    <source>
        <dbReference type="PROSITE" id="PS51190"/>
    </source>
</evidence>
<dbReference type="GO" id="GO:0005634">
    <property type="term" value="C:nucleus"/>
    <property type="evidence" value="ECO:0007669"/>
    <property type="project" value="UniProtKB-SubCell"/>
</dbReference>
<dbReference type="InterPro" id="IPR050517">
    <property type="entry name" value="DDR_Repair_Kinase"/>
</dbReference>
<reference evidence="15 16" key="1">
    <citation type="journal article" date="2016" name="Mol. Biol. Evol.">
        <title>Comparative Genomics of Early-Diverging Mushroom-Forming Fungi Provides Insights into the Origins of Lignocellulose Decay Capabilities.</title>
        <authorList>
            <person name="Nagy L.G."/>
            <person name="Riley R."/>
            <person name="Tritt A."/>
            <person name="Adam C."/>
            <person name="Daum C."/>
            <person name="Floudas D."/>
            <person name="Sun H."/>
            <person name="Yadav J.S."/>
            <person name="Pangilinan J."/>
            <person name="Larsson K.H."/>
            <person name="Matsuura K."/>
            <person name="Barry K."/>
            <person name="Labutti K."/>
            <person name="Kuo R."/>
            <person name="Ohm R.A."/>
            <person name="Bhattacharya S.S."/>
            <person name="Shirouzu T."/>
            <person name="Yoshinaga Y."/>
            <person name="Martin F.M."/>
            <person name="Grigoriev I.V."/>
            <person name="Hibbett D.S."/>
        </authorList>
    </citation>
    <scope>NUCLEOTIDE SEQUENCE [LARGE SCALE GENOMIC DNA]</scope>
    <source>
        <strain evidence="15 16">HHB12029</strain>
    </source>
</reference>
<dbReference type="Pfam" id="PF02260">
    <property type="entry name" value="FATC"/>
    <property type="match status" value="1"/>
</dbReference>
<dbReference type="InterPro" id="IPR056802">
    <property type="entry name" value="ATR-like_M-HEAT"/>
</dbReference>
<dbReference type="GO" id="GO:0005694">
    <property type="term" value="C:chromosome"/>
    <property type="evidence" value="ECO:0007669"/>
    <property type="project" value="TreeGrafter"/>
</dbReference>
<dbReference type="Proteomes" id="UP000077266">
    <property type="component" value="Unassembled WGS sequence"/>
</dbReference>
<keyword evidence="11" id="KW-0539">Nucleus</keyword>
<evidence type="ECO:0000256" key="8">
    <source>
        <dbReference type="ARBA" id="ARBA00022777"/>
    </source>
</evidence>
<dbReference type="SUPFAM" id="SSF48371">
    <property type="entry name" value="ARM repeat"/>
    <property type="match status" value="1"/>
</dbReference>
<gene>
    <name evidence="15" type="ORF">EXIGLDRAFT_758462</name>
</gene>
<dbReference type="InterPro" id="IPR012993">
    <property type="entry name" value="UME"/>
</dbReference>
<dbReference type="Pfam" id="PF25030">
    <property type="entry name" value="M-HEAT_ATR"/>
    <property type="match status" value="1"/>
</dbReference>
<dbReference type="GO" id="GO:0000723">
    <property type="term" value="P:telomere maintenance"/>
    <property type="evidence" value="ECO:0007669"/>
    <property type="project" value="TreeGrafter"/>
</dbReference>
<dbReference type="EC" id="2.7.11.1" evidence="3"/>
<dbReference type="InterPro" id="IPR011990">
    <property type="entry name" value="TPR-like_helical_dom_sf"/>
</dbReference>
<dbReference type="OrthoDB" id="381190at2759"/>
<dbReference type="SMART" id="SM00802">
    <property type="entry name" value="UME"/>
    <property type="match status" value="1"/>
</dbReference>
<dbReference type="InterPro" id="IPR036940">
    <property type="entry name" value="PI3/4_kinase_cat_sf"/>
</dbReference>
<protein>
    <recommendedName>
        <fullName evidence="3">non-specific serine/threonine protein kinase</fullName>
        <ecNumber evidence="3">2.7.11.1</ecNumber>
    </recommendedName>
</protein>
<dbReference type="InterPro" id="IPR014009">
    <property type="entry name" value="PIK_FAT"/>
</dbReference>
<keyword evidence="8" id="KW-0418">Kinase</keyword>
<dbReference type="EMBL" id="KV425882">
    <property type="protein sequence ID" value="KZW04164.1"/>
    <property type="molecule type" value="Genomic_DNA"/>
</dbReference>
<evidence type="ECO:0000313" key="16">
    <source>
        <dbReference type="Proteomes" id="UP000077266"/>
    </source>
</evidence>
<keyword evidence="10" id="KW-0234">DNA repair</keyword>
<evidence type="ECO:0000256" key="10">
    <source>
        <dbReference type="ARBA" id="ARBA00023204"/>
    </source>
</evidence>
<dbReference type="GO" id="GO:0006281">
    <property type="term" value="P:DNA repair"/>
    <property type="evidence" value="ECO:0007669"/>
    <property type="project" value="UniProtKB-KW"/>
</dbReference>
<feature type="domain" description="PI3K/PI4K catalytic" evidence="12">
    <location>
        <begin position="2013"/>
        <end position="2329"/>
    </location>
</feature>
<evidence type="ECO:0000259" key="13">
    <source>
        <dbReference type="PROSITE" id="PS51189"/>
    </source>
</evidence>
<dbReference type="Pfam" id="PF02259">
    <property type="entry name" value="FAT"/>
    <property type="match status" value="1"/>
</dbReference>
<proteinExistence type="inferred from homology"/>
<evidence type="ECO:0000256" key="2">
    <source>
        <dbReference type="ARBA" id="ARBA00010769"/>
    </source>
</evidence>
<name>A0A165QWH0_EXIGL</name>
<organism evidence="15 16">
    <name type="scientific">Exidia glandulosa HHB12029</name>
    <dbReference type="NCBI Taxonomy" id="1314781"/>
    <lineage>
        <taxon>Eukaryota</taxon>
        <taxon>Fungi</taxon>
        <taxon>Dikarya</taxon>
        <taxon>Basidiomycota</taxon>
        <taxon>Agaricomycotina</taxon>
        <taxon>Agaricomycetes</taxon>
        <taxon>Auriculariales</taxon>
        <taxon>Exidiaceae</taxon>
        <taxon>Exidia</taxon>
    </lineage>
</organism>
<keyword evidence="7" id="KW-0227">DNA damage</keyword>
<keyword evidence="9" id="KW-0067">ATP-binding</keyword>
<keyword evidence="4" id="KW-0723">Serine/threonine-protein kinase</keyword>
<dbReference type="STRING" id="1314781.A0A165QWH0"/>
<dbReference type="FunCoup" id="A0A165QWH0">
    <property type="interactions" value="669"/>
</dbReference>
<keyword evidence="6" id="KW-0547">Nucleotide-binding</keyword>
<dbReference type="PROSITE" id="PS51189">
    <property type="entry name" value="FAT"/>
    <property type="match status" value="1"/>
</dbReference>
<dbReference type="Pfam" id="PF00454">
    <property type="entry name" value="PI3_PI4_kinase"/>
    <property type="match status" value="1"/>
</dbReference>
<evidence type="ECO:0000256" key="7">
    <source>
        <dbReference type="ARBA" id="ARBA00022763"/>
    </source>
</evidence>